<comment type="caution">
    <text evidence="6">The sequence shown here is derived from an EMBL/GenBank/DDBJ whole genome shotgun (WGS) entry which is preliminary data.</text>
</comment>
<gene>
    <name evidence="6" type="ORF">GCM10009093_16660</name>
</gene>
<organism evidence="6 7">
    <name type="scientific">Brevundimonas terrae</name>
    <dbReference type="NCBI Taxonomy" id="363631"/>
    <lineage>
        <taxon>Bacteria</taxon>
        <taxon>Pseudomonadati</taxon>
        <taxon>Pseudomonadota</taxon>
        <taxon>Alphaproteobacteria</taxon>
        <taxon>Caulobacterales</taxon>
        <taxon>Caulobacteraceae</taxon>
        <taxon>Brevundimonas</taxon>
    </lineage>
</organism>
<dbReference type="Gene3D" id="3.20.20.330">
    <property type="entry name" value="Homocysteine-binding-like domain"/>
    <property type="match status" value="1"/>
</dbReference>
<feature type="binding site" evidence="3">
    <location>
        <position position="295"/>
    </location>
    <ligand>
        <name>Zn(2+)</name>
        <dbReference type="ChEBI" id="CHEBI:29105"/>
    </ligand>
</feature>
<keyword evidence="2 3" id="KW-0808">Transferase</keyword>
<feature type="binding site" evidence="3">
    <location>
        <position position="226"/>
    </location>
    <ligand>
        <name>Zn(2+)</name>
        <dbReference type="ChEBI" id="CHEBI:29105"/>
    </ligand>
</feature>
<evidence type="ECO:0000259" key="5">
    <source>
        <dbReference type="PROSITE" id="PS50970"/>
    </source>
</evidence>
<feature type="domain" description="Hcy-binding" evidence="5">
    <location>
        <begin position="4"/>
        <end position="309"/>
    </location>
</feature>
<keyword evidence="7" id="KW-1185">Reference proteome</keyword>
<evidence type="ECO:0000313" key="6">
    <source>
        <dbReference type="EMBL" id="GAA0390716.1"/>
    </source>
</evidence>
<evidence type="ECO:0000313" key="7">
    <source>
        <dbReference type="Proteomes" id="UP001500791"/>
    </source>
</evidence>
<dbReference type="InterPro" id="IPR003726">
    <property type="entry name" value="HCY_dom"/>
</dbReference>
<dbReference type="RefSeq" id="WP_167176712.1">
    <property type="nucleotide sequence ID" value="NZ_BAAAEJ010000007.1"/>
</dbReference>
<feature type="compositionally biased region" description="Acidic residues" evidence="4">
    <location>
        <begin position="262"/>
        <end position="271"/>
    </location>
</feature>
<keyword evidence="1 3" id="KW-0489">Methyltransferase</keyword>
<accession>A0ABN0YC84</accession>
<dbReference type="InterPro" id="IPR036589">
    <property type="entry name" value="HCY_dom_sf"/>
</dbReference>
<dbReference type="SUPFAM" id="SSF82282">
    <property type="entry name" value="Homocysteine S-methyltransferase"/>
    <property type="match status" value="1"/>
</dbReference>
<evidence type="ECO:0000256" key="2">
    <source>
        <dbReference type="ARBA" id="ARBA00022679"/>
    </source>
</evidence>
<dbReference type="PROSITE" id="PS50970">
    <property type="entry name" value="HCY"/>
    <property type="match status" value="1"/>
</dbReference>
<keyword evidence="3" id="KW-0479">Metal-binding</keyword>
<comment type="cofactor">
    <cofactor evidence="3">
        <name>Zn(2+)</name>
        <dbReference type="ChEBI" id="CHEBI:29105"/>
    </cofactor>
</comment>
<dbReference type="PANTHER" id="PTHR11103">
    <property type="entry name" value="SLR1189 PROTEIN"/>
    <property type="match status" value="1"/>
</dbReference>
<dbReference type="PANTHER" id="PTHR11103:SF18">
    <property type="entry name" value="SLR1189 PROTEIN"/>
    <property type="match status" value="1"/>
</dbReference>
<proteinExistence type="predicted"/>
<feature type="binding site" evidence="3">
    <location>
        <position position="294"/>
    </location>
    <ligand>
        <name>Zn(2+)</name>
        <dbReference type="ChEBI" id="CHEBI:29105"/>
    </ligand>
</feature>
<protein>
    <submittedName>
        <fullName evidence="6">Homocysteine S-methyltransferase family protein</fullName>
    </submittedName>
</protein>
<keyword evidence="3" id="KW-0862">Zinc</keyword>
<evidence type="ECO:0000256" key="1">
    <source>
        <dbReference type="ARBA" id="ARBA00022603"/>
    </source>
</evidence>
<dbReference type="EMBL" id="BAAAEJ010000007">
    <property type="protein sequence ID" value="GAA0390716.1"/>
    <property type="molecule type" value="Genomic_DNA"/>
</dbReference>
<name>A0ABN0YC84_9CAUL</name>
<dbReference type="Proteomes" id="UP001500791">
    <property type="component" value="Unassembled WGS sequence"/>
</dbReference>
<dbReference type="Pfam" id="PF02574">
    <property type="entry name" value="S-methyl_trans"/>
    <property type="match status" value="1"/>
</dbReference>
<reference evidence="6 7" key="1">
    <citation type="journal article" date="2019" name="Int. J. Syst. Evol. Microbiol.">
        <title>The Global Catalogue of Microorganisms (GCM) 10K type strain sequencing project: providing services to taxonomists for standard genome sequencing and annotation.</title>
        <authorList>
            <consortium name="The Broad Institute Genomics Platform"/>
            <consortium name="The Broad Institute Genome Sequencing Center for Infectious Disease"/>
            <person name="Wu L."/>
            <person name="Ma J."/>
        </authorList>
    </citation>
    <scope>NUCLEOTIDE SEQUENCE [LARGE SCALE GENOMIC DNA]</scope>
    <source>
        <strain evidence="6 7">JCM 13476</strain>
    </source>
</reference>
<feature type="region of interest" description="Disordered" evidence="4">
    <location>
        <begin position="252"/>
        <end position="271"/>
    </location>
</feature>
<evidence type="ECO:0000256" key="4">
    <source>
        <dbReference type="SAM" id="MobiDB-lite"/>
    </source>
</evidence>
<evidence type="ECO:0000256" key="3">
    <source>
        <dbReference type="PROSITE-ProRule" id="PRU00333"/>
    </source>
</evidence>
<sequence>MSRFRNALPQLGDGLFLTDAGLETDLIFNRHIPIREFAAHTLLGSPEGITALEDYFSGFLQLAHTMDAGFVLDAVTWKAHRCWAADLGASIADLRDVNHRAVAFAAGLRDRADNSRPVVLGALVGPRGDAYRPEHHISAHEAADYFSEQLGWLAETEVDMVTGLTFNQASEAVGFVKAAQAQGLPAVVSFTVETDGALPDGQSLGEAIQQVDDETGAGAAYFMINCAHPDHFSPVLTQEAWTRRIGGVRANASRRSHAQLDEAPDLDDGDPEEFGLLHGLLGRRMPSLKVWGACCGADLRHVTRIAEAVGR</sequence>